<comment type="caution">
    <text evidence="3">The sequence shown here is derived from an EMBL/GenBank/DDBJ whole genome shotgun (WGS) entry which is preliminary data.</text>
</comment>
<keyword evidence="1" id="KW-0732">Signal</keyword>
<dbReference type="Proteomes" id="UP001595735">
    <property type="component" value="Unassembled WGS sequence"/>
</dbReference>
<dbReference type="PANTHER" id="PTHR32305:SF15">
    <property type="entry name" value="PROTEIN RHSA-RELATED"/>
    <property type="match status" value="1"/>
</dbReference>
<feature type="chain" id="PRO_5045534343" evidence="1">
    <location>
        <begin position="20"/>
        <end position="1180"/>
    </location>
</feature>
<organism evidence="3 4">
    <name type="scientific">Chryseobacterium tructae</name>
    <dbReference type="NCBI Taxonomy" id="1037380"/>
    <lineage>
        <taxon>Bacteria</taxon>
        <taxon>Pseudomonadati</taxon>
        <taxon>Bacteroidota</taxon>
        <taxon>Flavobacteriia</taxon>
        <taxon>Flavobacteriales</taxon>
        <taxon>Weeksellaceae</taxon>
        <taxon>Chryseobacterium group</taxon>
        <taxon>Chryseobacterium</taxon>
    </lineage>
</organism>
<dbReference type="InterPro" id="IPR050708">
    <property type="entry name" value="T6SS_VgrG/RHS"/>
</dbReference>
<accession>A0ABV7XVK6</accession>
<evidence type="ECO:0000313" key="3">
    <source>
        <dbReference type="EMBL" id="MFC3755829.1"/>
    </source>
</evidence>
<name>A0ABV7XVK6_9FLAO</name>
<feature type="signal peptide" evidence="1">
    <location>
        <begin position="1"/>
        <end position="19"/>
    </location>
</feature>
<dbReference type="RefSeq" id="WP_290295905.1">
    <property type="nucleotide sequence ID" value="NZ_JAUFQR010000001.1"/>
</dbReference>
<evidence type="ECO:0000313" key="4">
    <source>
        <dbReference type="Proteomes" id="UP001595735"/>
    </source>
</evidence>
<dbReference type="PANTHER" id="PTHR32305">
    <property type="match status" value="1"/>
</dbReference>
<dbReference type="InterPro" id="IPR045619">
    <property type="entry name" value="DUF6443"/>
</dbReference>
<reference evidence="4" key="1">
    <citation type="journal article" date="2019" name="Int. J. Syst. Evol. Microbiol.">
        <title>The Global Catalogue of Microorganisms (GCM) 10K type strain sequencing project: providing services to taxonomists for standard genome sequencing and annotation.</title>
        <authorList>
            <consortium name="The Broad Institute Genomics Platform"/>
            <consortium name="The Broad Institute Genome Sequencing Center for Infectious Disease"/>
            <person name="Wu L."/>
            <person name="Ma J."/>
        </authorList>
    </citation>
    <scope>NUCLEOTIDE SEQUENCE [LARGE SCALE GENOMIC DNA]</scope>
    <source>
        <strain evidence="4">CECT 7798</strain>
    </source>
</reference>
<sequence length="1180" mass="132415">MKKSIIAIGLLLISINIEAQLSTTENYTQVRTYLEPVTQPNDNAKQVRVVEYFDGLGRSKQVVNVKASPLGKDIVNHIEYDQFGRQSKEFLPIPQANSLNGAIAPDPLNNVSSTLYGTEKIYAEKVFENSPLDRVQQQIQVGKDWANKPIKFQYETNGVNEVYQYSAKSVWENEATKSEVSLSTTETYAPGTLYKNTVTDEDGNQTVEFKNAKGQTLLVRKIMSSTVHVDTYYVYNEYDQLAFVIPPNAVHQVITEVLLNNLCYQYRYDNKGRLVEKRLPGKGWEYMVYDKQDRIILSQDAILGTTTNNFAKKGWLFTKYDKFGRVVYSGFFSNTATRTVMQTAINKMTANPGNNETRSATPFSQNGLDIYYTKSAFPTGSMTVLGVNYYDTYPTGTPAIPATILGQNTITDIQNSTVNTKSMAVASYVKNIDDDNWTKTFTWYDSKGRKIGSHSINYLGGFTKNEALLDFTGIIKESYVYHKRTANDEETKIREVFDYDHQNRLLSHKHKVNNYKEESLAILNYNELGQVANKKIGQYDADNYEPLQSINYKYNIRGWLTNINDPENLGDNFFAMQLKYQNPQDTQYGIAKYNGNISEADWKTARDKIHRRYSYTYDPLNRVTKGTFLTPYLTSNAQNHFYDEEVSYDLNGNIKTLNRFQSPPPGSSTAMHIDELVYDYEIPNLSNKLIKVTDNRNNPSGYPIGGNTIDYDLNGNMTNQKDKGISSITYNYLNLPKQILAAQGNTSYLYRADGAKLKKVYGNTTTEYLDGFQYENGILKLIPTTEGTYDLQRTQYIYDYKDHLGNIRLTFGAADGGGWFYLKENNYYPFGLAHQGYNDFDNLKDFGIPYHNKYNGKELEETGMYDYGARMYMPDLGRWGATDPLAEKMTRHSPYNYAFNNPIRFIDPDGRAPDGWGLKGNQWEWNAKVTADNYRSMGYSNFTDGFTNNEYNTSRNSKVTLGPGGPGDWSETKIYNEGKEHTSGMYYGKWFSKLNGNVSSFTASSFDFTAVDYNAGLKNLNFEGLDTNLNIKLINVKGGLSAPNLIGSNSNIQGYLEGTVGEAKLSFTTSTLAFSLGAKGLTGFVGANMQTNKYGWSADVGAIAAFAEIEGNWSATSPNGQWGINLTGSIPIGAVGAKGGASYLYNPKNNSFSVGVSGKVADGLGLGGDLKLTFPNPFSH</sequence>
<dbReference type="NCBIfam" id="TIGR03696">
    <property type="entry name" value="Rhs_assc_core"/>
    <property type="match status" value="1"/>
</dbReference>
<proteinExistence type="predicted"/>
<dbReference type="InterPro" id="IPR022385">
    <property type="entry name" value="Rhs_assc_core"/>
</dbReference>
<feature type="domain" description="DUF6443" evidence="2">
    <location>
        <begin position="32"/>
        <end position="155"/>
    </location>
</feature>
<keyword evidence="4" id="KW-1185">Reference proteome</keyword>
<evidence type="ECO:0000259" key="2">
    <source>
        <dbReference type="Pfam" id="PF20041"/>
    </source>
</evidence>
<dbReference type="Pfam" id="PF20041">
    <property type="entry name" value="DUF6443"/>
    <property type="match status" value="1"/>
</dbReference>
<dbReference type="Gene3D" id="2.180.10.10">
    <property type="entry name" value="RHS repeat-associated core"/>
    <property type="match status" value="1"/>
</dbReference>
<gene>
    <name evidence="3" type="ORF">ACFONJ_07615</name>
</gene>
<protein>
    <submittedName>
        <fullName evidence="3">DUF6443 domain-containing protein</fullName>
    </submittedName>
</protein>
<evidence type="ECO:0000256" key="1">
    <source>
        <dbReference type="SAM" id="SignalP"/>
    </source>
</evidence>
<dbReference type="EMBL" id="JBHRYO010000002">
    <property type="protein sequence ID" value="MFC3755829.1"/>
    <property type="molecule type" value="Genomic_DNA"/>
</dbReference>